<name>A0ABN1IXP1_9GAMM</name>
<evidence type="ECO:0008006" key="4">
    <source>
        <dbReference type="Google" id="ProtNLM"/>
    </source>
</evidence>
<reference evidence="2 3" key="1">
    <citation type="journal article" date="2019" name="Int. J. Syst. Evol. Microbiol.">
        <title>The Global Catalogue of Microorganisms (GCM) 10K type strain sequencing project: providing services to taxonomists for standard genome sequencing and annotation.</title>
        <authorList>
            <consortium name="The Broad Institute Genomics Platform"/>
            <consortium name="The Broad Institute Genome Sequencing Center for Infectious Disease"/>
            <person name="Wu L."/>
            <person name="Ma J."/>
        </authorList>
    </citation>
    <scope>NUCLEOTIDE SEQUENCE [LARGE SCALE GENOMIC DNA]</scope>
    <source>
        <strain evidence="2 3">JCM 15421</strain>
    </source>
</reference>
<dbReference type="EMBL" id="BAAAEU010000025">
    <property type="protein sequence ID" value="GAA0723162.1"/>
    <property type="molecule type" value="Genomic_DNA"/>
</dbReference>
<dbReference type="SUPFAM" id="SSF51126">
    <property type="entry name" value="Pectin lyase-like"/>
    <property type="match status" value="1"/>
</dbReference>
<feature type="signal peptide" evidence="1">
    <location>
        <begin position="1"/>
        <end position="18"/>
    </location>
</feature>
<dbReference type="Gene3D" id="2.160.20.10">
    <property type="entry name" value="Single-stranded right-handed beta-helix, Pectin lyase-like"/>
    <property type="match status" value="1"/>
</dbReference>
<organism evidence="2 3">
    <name type="scientific">Dokdonella soli</name>
    <dbReference type="NCBI Taxonomy" id="529810"/>
    <lineage>
        <taxon>Bacteria</taxon>
        <taxon>Pseudomonadati</taxon>
        <taxon>Pseudomonadota</taxon>
        <taxon>Gammaproteobacteria</taxon>
        <taxon>Lysobacterales</taxon>
        <taxon>Rhodanobacteraceae</taxon>
        <taxon>Dokdonella</taxon>
    </lineage>
</organism>
<dbReference type="Proteomes" id="UP001501523">
    <property type="component" value="Unassembled WGS sequence"/>
</dbReference>
<dbReference type="InterPro" id="IPR012334">
    <property type="entry name" value="Pectin_lyas_fold"/>
</dbReference>
<dbReference type="InterPro" id="IPR059226">
    <property type="entry name" value="Choice_anch_Q_dom"/>
</dbReference>
<feature type="chain" id="PRO_5045200148" description="Right-handed parallel beta-helix repeat-containing protein" evidence="1">
    <location>
        <begin position="19"/>
        <end position="436"/>
    </location>
</feature>
<keyword evidence="1" id="KW-0732">Signal</keyword>
<dbReference type="InterPro" id="IPR011050">
    <property type="entry name" value="Pectin_lyase_fold/virulence"/>
</dbReference>
<comment type="caution">
    <text evidence="2">The sequence shown here is derived from an EMBL/GenBank/DDBJ whole genome shotgun (WGS) entry which is preliminary data.</text>
</comment>
<sequence length="436" mass="43714">MCLAAALALGAQTSPALASILPVTNCADDNSAGSLRQVVKGAANGDVIDLSALSCSSITLTTGQINIGVNNLTLQGPSPPHAPMTISGGDNYRVLAHSPLFKMGTLSIDHLMIASGKYLGTSSQVKGGCIYSNSNVNLTNSVVSGCIAKQQSGAINADGARGGGIYALGLVTLTNSTVSGNRADSSSDMGYSAHGGGIVAGHVHAYYSTVSNNTAVAGTNASSGAGGIWTGDAVITASTIDSNHADSGAGISFFGNGSTTITNSTISANVATTGAGGIATYFQASLKILNSTIAFNQSASGVGGLSIAVFNSLVMHSSIVAENATTSGSAADLHVASSTVSGTRNLVMHSDAFLPSGMVTVTANPHLAMLGNHGGPTRTNALSTFSSAVDQGNNVNSLFDDQRGLGYSRSVGFGPDIGAYERQNNDDEIFADGFED</sequence>
<keyword evidence="3" id="KW-1185">Reference proteome</keyword>
<gene>
    <name evidence="2" type="ORF">GCM10009105_34930</name>
</gene>
<evidence type="ECO:0000256" key="1">
    <source>
        <dbReference type="SAM" id="SignalP"/>
    </source>
</evidence>
<accession>A0ABN1IXP1</accession>
<protein>
    <recommendedName>
        <fullName evidence="4">Right-handed parallel beta-helix repeat-containing protein</fullName>
    </recommendedName>
</protein>
<dbReference type="NCBIfam" id="NF041518">
    <property type="entry name" value="choice_anch_Q"/>
    <property type="match status" value="1"/>
</dbReference>
<proteinExistence type="predicted"/>
<dbReference type="RefSeq" id="WP_343793749.1">
    <property type="nucleotide sequence ID" value="NZ_BAAAEU010000025.1"/>
</dbReference>
<evidence type="ECO:0000313" key="2">
    <source>
        <dbReference type="EMBL" id="GAA0723162.1"/>
    </source>
</evidence>
<evidence type="ECO:0000313" key="3">
    <source>
        <dbReference type="Proteomes" id="UP001501523"/>
    </source>
</evidence>